<dbReference type="EMBL" id="MWQO01000077">
    <property type="protein sequence ID" value="THD06538.1"/>
    <property type="molecule type" value="Genomic_DNA"/>
</dbReference>
<protein>
    <recommendedName>
        <fullName evidence="10">Histidine biosynthesis bifunctional protein HisB</fullName>
    </recommendedName>
    <domain>
        <recommendedName>
            <fullName evidence="10">Histidinol-phosphatase</fullName>
            <ecNumber evidence="10">3.1.3.15</ecNumber>
        </recommendedName>
    </domain>
    <domain>
        <recommendedName>
            <fullName evidence="10">Imidazoleglycerol-phosphate dehydratase</fullName>
            <shortName evidence="10">IGPD</shortName>
            <ecNumber evidence="10">4.2.1.19</ecNumber>
        </recommendedName>
    </domain>
</protein>
<comment type="caution">
    <text evidence="11">The sequence shown here is derived from an EMBL/GenBank/DDBJ whole genome shotgun (WGS) entry which is preliminary data.</text>
</comment>
<keyword evidence="6 10" id="KW-0460">Magnesium</keyword>
<dbReference type="HAMAP" id="MF_00076">
    <property type="entry name" value="HisB"/>
    <property type="match status" value="1"/>
</dbReference>
<comment type="cofactor">
    <cofactor evidence="10">
        <name>Mg(2+)</name>
        <dbReference type="ChEBI" id="CHEBI:18420"/>
    </cofactor>
</comment>
<evidence type="ECO:0000256" key="1">
    <source>
        <dbReference type="ARBA" id="ARBA00005047"/>
    </source>
</evidence>
<evidence type="ECO:0000256" key="6">
    <source>
        <dbReference type="ARBA" id="ARBA00022842"/>
    </source>
</evidence>
<dbReference type="PANTHER" id="PTHR23133:SF2">
    <property type="entry name" value="IMIDAZOLEGLYCEROL-PHOSPHATE DEHYDRATASE"/>
    <property type="match status" value="1"/>
</dbReference>
<dbReference type="NCBIfam" id="TIGR01656">
    <property type="entry name" value="Histidinol-ppas"/>
    <property type="match status" value="1"/>
</dbReference>
<feature type="region of interest" description="Imidazoleglycerol-phosphate dehydratase" evidence="10">
    <location>
        <begin position="168"/>
        <end position="373"/>
    </location>
</feature>
<dbReference type="GO" id="GO:0004401">
    <property type="term" value="F:histidinol-phosphatase activity"/>
    <property type="evidence" value="ECO:0007669"/>
    <property type="project" value="UniProtKB-UniRule"/>
</dbReference>
<evidence type="ECO:0000313" key="11">
    <source>
        <dbReference type="EMBL" id="THD06538.1"/>
    </source>
</evidence>
<dbReference type="FunFam" id="3.30.230.40:FF:000001">
    <property type="entry name" value="Imidazoleglycerol-phosphate dehydratase HisB"/>
    <property type="match status" value="1"/>
</dbReference>
<feature type="active site" description="Nucleophile" evidence="10">
    <location>
        <position position="11"/>
    </location>
</feature>
<dbReference type="InterPro" id="IPR038494">
    <property type="entry name" value="IGPD_sf"/>
</dbReference>
<dbReference type="EC" id="4.2.1.19" evidence="10"/>
<dbReference type="InterPro" id="IPR006543">
    <property type="entry name" value="Histidinol-phos"/>
</dbReference>
<dbReference type="InterPro" id="IPR000807">
    <property type="entry name" value="ImidazoleglycerolP_deHydtase"/>
</dbReference>
<feature type="binding site" evidence="10">
    <location>
        <position position="11"/>
    </location>
    <ligand>
        <name>Mg(2+)</name>
        <dbReference type="ChEBI" id="CHEBI:18420"/>
    </ligand>
</feature>
<dbReference type="Gene3D" id="3.40.50.1000">
    <property type="entry name" value="HAD superfamily/HAD-like"/>
    <property type="match status" value="1"/>
</dbReference>
<keyword evidence="9 10" id="KW-0511">Multifunctional enzyme</keyword>
<dbReference type="InterPro" id="IPR006549">
    <property type="entry name" value="HAD-SF_hydro_IIIA"/>
</dbReference>
<evidence type="ECO:0000256" key="9">
    <source>
        <dbReference type="ARBA" id="ARBA00023268"/>
    </source>
</evidence>
<reference evidence="11 12" key="1">
    <citation type="submission" date="2017-02" db="EMBL/GenBank/DDBJ databases">
        <title>Whole genome sequencing of Metallibacterium scheffleri DSM 24874 (T).</title>
        <authorList>
            <person name="Kumar S."/>
            <person name="Patil P."/>
            <person name="Patil P.B."/>
        </authorList>
    </citation>
    <scope>NUCLEOTIDE SEQUENCE [LARGE SCALE GENOMIC DNA]</scope>
    <source>
        <strain evidence="11 12">DSM 24874</strain>
    </source>
</reference>
<dbReference type="Proteomes" id="UP000307749">
    <property type="component" value="Unassembled WGS sequence"/>
</dbReference>
<dbReference type="AlphaFoldDB" id="A0A4S3KE59"/>
<dbReference type="SUPFAM" id="SSF54211">
    <property type="entry name" value="Ribosomal protein S5 domain 2-like"/>
    <property type="match status" value="2"/>
</dbReference>
<dbReference type="InterPro" id="IPR020566">
    <property type="entry name" value="His_synth_bifunc_HisB"/>
</dbReference>
<keyword evidence="3 10" id="KW-0028">Amino-acid biosynthesis</keyword>
<dbReference type="InterPro" id="IPR005954">
    <property type="entry name" value="HisB_N"/>
</dbReference>
<dbReference type="GO" id="GO:0005737">
    <property type="term" value="C:cytoplasm"/>
    <property type="evidence" value="ECO:0007669"/>
    <property type="project" value="UniProtKB-SubCell"/>
</dbReference>
<dbReference type="PANTHER" id="PTHR23133">
    <property type="entry name" value="IMIDAZOLEGLYCEROL-PHOSPHATE DEHYDRATASE HIS7"/>
    <property type="match status" value="1"/>
</dbReference>
<evidence type="ECO:0000256" key="10">
    <source>
        <dbReference type="HAMAP-Rule" id="MF_01022"/>
    </source>
</evidence>
<name>A0A4S3KE59_9GAMM</name>
<comment type="catalytic activity">
    <reaction evidence="10">
        <text>D-erythro-1-(imidazol-4-yl)glycerol 3-phosphate = 3-(imidazol-4-yl)-2-oxopropyl phosphate + H2O</text>
        <dbReference type="Rhea" id="RHEA:11040"/>
        <dbReference type="ChEBI" id="CHEBI:15377"/>
        <dbReference type="ChEBI" id="CHEBI:57766"/>
        <dbReference type="ChEBI" id="CHEBI:58278"/>
        <dbReference type="EC" id="4.2.1.19"/>
    </reaction>
</comment>
<dbReference type="InterPro" id="IPR036412">
    <property type="entry name" value="HAD-like_sf"/>
</dbReference>
<dbReference type="InterPro" id="IPR023214">
    <property type="entry name" value="HAD_sf"/>
</dbReference>
<dbReference type="OrthoDB" id="9790411at2"/>
<comment type="pathway">
    <text evidence="10">Amino-acid biosynthesis; L-histidine biosynthesis; L-histidine from 5-phospho-alpha-D-ribose 1-diphosphate: step 8/9.</text>
</comment>
<evidence type="ECO:0000256" key="7">
    <source>
        <dbReference type="ARBA" id="ARBA00023102"/>
    </source>
</evidence>
<dbReference type="RefSeq" id="WP_081128335.1">
    <property type="nucleotide sequence ID" value="NZ_DAHXOC010000013.1"/>
</dbReference>
<evidence type="ECO:0000256" key="3">
    <source>
        <dbReference type="ARBA" id="ARBA00022605"/>
    </source>
</evidence>
<feature type="region of interest" description="Histidinol-phosphatase" evidence="10">
    <location>
        <begin position="1"/>
        <end position="167"/>
    </location>
</feature>
<dbReference type="HAMAP" id="MF_01022">
    <property type="entry name" value="Bifunc_HisB"/>
    <property type="match status" value="1"/>
</dbReference>
<dbReference type="NCBIfam" id="TIGR01662">
    <property type="entry name" value="HAD-SF-IIIA"/>
    <property type="match status" value="1"/>
</dbReference>
<keyword evidence="4 10" id="KW-0479">Metal-binding</keyword>
<dbReference type="UniPathway" id="UPA00031">
    <property type="reaction ID" value="UER00011"/>
</dbReference>
<dbReference type="Gene3D" id="3.30.230.40">
    <property type="entry name" value="Imidazole glycerol phosphate dehydratase, domain 1"/>
    <property type="match status" value="2"/>
</dbReference>
<evidence type="ECO:0000256" key="5">
    <source>
        <dbReference type="ARBA" id="ARBA00022801"/>
    </source>
</evidence>
<dbReference type="GO" id="GO:0046872">
    <property type="term" value="F:metal ion binding"/>
    <property type="evidence" value="ECO:0007669"/>
    <property type="project" value="UniProtKB-KW"/>
</dbReference>
<dbReference type="InterPro" id="IPR020565">
    <property type="entry name" value="ImidazoleglycerP_deHydtase_CS"/>
</dbReference>
<evidence type="ECO:0000256" key="4">
    <source>
        <dbReference type="ARBA" id="ARBA00022723"/>
    </source>
</evidence>
<dbReference type="Pfam" id="PF13242">
    <property type="entry name" value="Hydrolase_like"/>
    <property type="match status" value="1"/>
</dbReference>
<dbReference type="FunFam" id="3.30.230.40:FF:000003">
    <property type="entry name" value="Imidazoleglycerol-phosphate dehydratase HisB"/>
    <property type="match status" value="1"/>
</dbReference>
<comment type="pathway">
    <text evidence="1 10">Amino-acid biosynthesis; L-histidine biosynthesis; L-histidine from 5-phospho-alpha-D-ribose 1-diphosphate: step 6/9.</text>
</comment>
<dbReference type="GO" id="GO:0000105">
    <property type="term" value="P:L-histidine biosynthetic process"/>
    <property type="evidence" value="ECO:0007669"/>
    <property type="project" value="UniProtKB-UniRule"/>
</dbReference>
<organism evidence="11 12">
    <name type="scientific">Metallibacterium scheffleri</name>
    <dbReference type="NCBI Taxonomy" id="993689"/>
    <lineage>
        <taxon>Bacteria</taxon>
        <taxon>Pseudomonadati</taxon>
        <taxon>Pseudomonadota</taxon>
        <taxon>Gammaproteobacteria</taxon>
        <taxon>Lysobacterales</taxon>
        <taxon>Rhodanobacteraceae</taxon>
        <taxon>Metallibacterium</taxon>
    </lineage>
</organism>
<evidence type="ECO:0000313" key="12">
    <source>
        <dbReference type="Proteomes" id="UP000307749"/>
    </source>
</evidence>
<dbReference type="GO" id="GO:0004424">
    <property type="term" value="F:imidazoleglycerol-phosphate dehydratase activity"/>
    <property type="evidence" value="ECO:0007669"/>
    <property type="project" value="UniProtKB-UniRule"/>
</dbReference>
<gene>
    <name evidence="10" type="primary">hisB</name>
    <name evidence="11" type="ORF">B1806_15905</name>
</gene>
<comment type="similarity">
    <text evidence="10">In the C-terminal section; belongs to the imidazoleglycerol-phosphate dehydratase family.</text>
</comment>
<accession>A0A4S3KE59</accession>
<proteinExistence type="inferred from homology"/>
<comment type="subcellular location">
    <subcellularLocation>
        <location evidence="10">Cytoplasm</location>
    </subcellularLocation>
</comment>
<keyword evidence="7 10" id="KW-0368">Histidine biosynthesis</keyword>
<feature type="binding site" evidence="10">
    <location>
        <position position="131"/>
    </location>
    <ligand>
        <name>Mg(2+)</name>
        <dbReference type="ChEBI" id="CHEBI:18420"/>
    </ligand>
</feature>
<dbReference type="NCBIfam" id="TIGR01261">
    <property type="entry name" value="hisB_Nterm"/>
    <property type="match status" value="1"/>
</dbReference>
<keyword evidence="2 10" id="KW-0963">Cytoplasm</keyword>
<sequence length="373" mass="40483">MSGARKILFVDRDGCLIEEPVDEQVDRFEKFALMPDVIVALQRCVAAGFDLVMVSNQDGLGTASFPESDFAGPQALLLQILSSQGIAFREVLIDRSFPGEGLDTRKPGVGMLRHYLADDGWSRAASAVIGDRETDLQLAANLGVRGLRMGVHGMTWKQVAHLLCDAPRVASVERHTRETRIRVRVDLDCEAAPSVRTGLGYFDHMLEQIGKHGGFALEIDAAGDLAVDEHHTVEDCALALGQALRQALGDKRGIGRYGDAEVAAGADAVTAQAVRVRLPMDEASATALLDLSGRPWFVFSGSFPREHVGDLPTELVPHFFRSLCDTLGATLHLEVRGANAHHMVEICFKAVARALRMALRREGDILPSTKGML</sequence>
<feature type="binding site" evidence="10">
    <location>
        <position position="13"/>
    </location>
    <ligand>
        <name>Mg(2+)</name>
        <dbReference type="ChEBI" id="CHEBI:18420"/>
    </ligand>
</feature>
<keyword evidence="5 10" id="KW-0378">Hydrolase</keyword>
<dbReference type="InterPro" id="IPR020568">
    <property type="entry name" value="Ribosomal_Su5_D2-typ_SF"/>
</dbReference>
<feature type="active site" description="Proton donor" evidence="10">
    <location>
        <position position="13"/>
    </location>
</feature>
<keyword evidence="12" id="KW-1185">Reference proteome</keyword>
<keyword evidence="8 10" id="KW-0456">Lyase</keyword>
<comment type="catalytic activity">
    <reaction evidence="10">
        <text>L-histidinol phosphate + H2O = L-histidinol + phosphate</text>
        <dbReference type="Rhea" id="RHEA:14465"/>
        <dbReference type="ChEBI" id="CHEBI:15377"/>
        <dbReference type="ChEBI" id="CHEBI:43474"/>
        <dbReference type="ChEBI" id="CHEBI:57699"/>
        <dbReference type="ChEBI" id="CHEBI:57980"/>
        <dbReference type="EC" id="3.1.3.15"/>
    </reaction>
</comment>
<dbReference type="STRING" id="993689.GCA_002077135_02603"/>
<comment type="similarity">
    <text evidence="10">In the N-terminal section; belongs to the histidinol-phosphatase family.</text>
</comment>
<dbReference type="EC" id="3.1.3.15" evidence="10"/>
<dbReference type="NCBIfam" id="NF003937">
    <property type="entry name" value="PRK05446.1"/>
    <property type="match status" value="1"/>
</dbReference>
<comment type="caution">
    <text evidence="10">Lacks conserved residue(s) required for the propagation of feature annotation.</text>
</comment>
<evidence type="ECO:0000256" key="8">
    <source>
        <dbReference type="ARBA" id="ARBA00023239"/>
    </source>
</evidence>
<dbReference type="SUPFAM" id="SSF56784">
    <property type="entry name" value="HAD-like"/>
    <property type="match status" value="1"/>
</dbReference>
<dbReference type="CDD" id="cd07914">
    <property type="entry name" value="IGPD"/>
    <property type="match status" value="1"/>
</dbReference>
<dbReference type="PROSITE" id="PS00954">
    <property type="entry name" value="IGP_DEHYDRATASE_1"/>
    <property type="match status" value="1"/>
</dbReference>
<evidence type="ECO:0000256" key="2">
    <source>
        <dbReference type="ARBA" id="ARBA00022490"/>
    </source>
</evidence>
<dbReference type="Pfam" id="PF00475">
    <property type="entry name" value="IGPD"/>
    <property type="match status" value="1"/>
</dbReference>